<keyword evidence="2" id="KW-1185">Reference proteome</keyword>
<organism evidence="1 2">
    <name type="scientific">Trichomonas vaginalis (strain ATCC PRA-98 / G3)</name>
    <dbReference type="NCBI Taxonomy" id="412133"/>
    <lineage>
        <taxon>Eukaryota</taxon>
        <taxon>Metamonada</taxon>
        <taxon>Parabasalia</taxon>
        <taxon>Trichomonadida</taxon>
        <taxon>Trichomonadidae</taxon>
        <taxon>Trichomonas</taxon>
    </lineage>
</organism>
<reference evidence="1" key="2">
    <citation type="journal article" date="2007" name="Science">
        <title>Draft genome sequence of the sexually transmitted pathogen Trichomonas vaginalis.</title>
        <authorList>
            <person name="Carlton J.M."/>
            <person name="Hirt R.P."/>
            <person name="Silva J.C."/>
            <person name="Delcher A.L."/>
            <person name="Schatz M."/>
            <person name="Zhao Q."/>
            <person name="Wortman J.R."/>
            <person name="Bidwell S.L."/>
            <person name="Alsmark U.C.M."/>
            <person name="Besteiro S."/>
            <person name="Sicheritz-Ponten T."/>
            <person name="Noel C.J."/>
            <person name="Dacks J.B."/>
            <person name="Foster P.G."/>
            <person name="Simillion C."/>
            <person name="Van de Peer Y."/>
            <person name="Miranda-Saavedra D."/>
            <person name="Barton G.J."/>
            <person name="Westrop G.D."/>
            <person name="Mueller S."/>
            <person name="Dessi D."/>
            <person name="Fiori P.L."/>
            <person name="Ren Q."/>
            <person name="Paulsen I."/>
            <person name="Zhang H."/>
            <person name="Bastida-Corcuera F.D."/>
            <person name="Simoes-Barbosa A."/>
            <person name="Brown M.T."/>
            <person name="Hayes R.D."/>
            <person name="Mukherjee M."/>
            <person name="Okumura C.Y."/>
            <person name="Schneider R."/>
            <person name="Smith A.J."/>
            <person name="Vanacova S."/>
            <person name="Villalvazo M."/>
            <person name="Haas B.J."/>
            <person name="Pertea M."/>
            <person name="Feldblyum T.V."/>
            <person name="Utterback T.R."/>
            <person name="Shu C.L."/>
            <person name="Osoegawa K."/>
            <person name="de Jong P.J."/>
            <person name="Hrdy I."/>
            <person name="Horvathova L."/>
            <person name="Zubacova Z."/>
            <person name="Dolezal P."/>
            <person name="Malik S.B."/>
            <person name="Logsdon J.M. Jr."/>
            <person name="Henze K."/>
            <person name="Gupta A."/>
            <person name="Wang C.C."/>
            <person name="Dunne R.L."/>
            <person name="Upcroft J.A."/>
            <person name="Upcroft P."/>
            <person name="White O."/>
            <person name="Salzberg S.L."/>
            <person name="Tang P."/>
            <person name="Chiu C.-H."/>
            <person name="Lee Y.-S."/>
            <person name="Embley T.M."/>
            <person name="Coombs G.H."/>
            <person name="Mottram J.C."/>
            <person name="Tachezy J."/>
            <person name="Fraser-Liggett C.M."/>
            <person name="Johnson P.J."/>
        </authorList>
    </citation>
    <scope>NUCLEOTIDE SEQUENCE [LARGE SCALE GENOMIC DNA]</scope>
    <source>
        <strain evidence="1">G3</strain>
    </source>
</reference>
<dbReference type="RefSeq" id="XP_001304145.1">
    <property type="nucleotide sequence ID" value="XM_001304144.1"/>
</dbReference>
<evidence type="ECO:0000313" key="1">
    <source>
        <dbReference type="EMBL" id="EAX91215.1"/>
    </source>
</evidence>
<protein>
    <submittedName>
        <fullName evidence="1">Uncharacterized protein</fullName>
    </submittedName>
</protein>
<reference evidence="1" key="1">
    <citation type="submission" date="2006-10" db="EMBL/GenBank/DDBJ databases">
        <authorList>
            <person name="Amadeo P."/>
            <person name="Zhao Q."/>
            <person name="Wortman J."/>
            <person name="Fraser-Liggett C."/>
            <person name="Carlton J."/>
        </authorList>
    </citation>
    <scope>NUCLEOTIDE SEQUENCE</scope>
    <source>
        <strain evidence="1">G3</strain>
    </source>
</reference>
<gene>
    <name evidence="1" type="ORF">TVAG_066200</name>
</gene>
<dbReference type="InParanoid" id="A2FV50"/>
<dbReference type="EMBL" id="DS114050">
    <property type="protein sequence ID" value="EAX91215.1"/>
    <property type="molecule type" value="Genomic_DNA"/>
</dbReference>
<dbReference type="AlphaFoldDB" id="A2FV50"/>
<proteinExistence type="predicted"/>
<accession>A2FV50</accession>
<name>A2FV50_TRIV3</name>
<dbReference type="VEuPathDB" id="TrichDB:TVAGG3_0879950"/>
<dbReference type="Proteomes" id="UP000001542">
    <property type="component" value="Unassembled WGS sequence"/>
</dbReference>
<dbReference type="KEGG" id="tva:4748908"/>
<dbReference type="VEuPathDB" id="TrichDB:TVAG_066200"/>
<evidence type="ECO:0000313" key="2">
    <source>
        <dbReference type="Proteomes" id="UP000001542"/>
    </source>
</evidence>
<sequence length="96" mass="11038">MNFSDYFINTIENQAPSNESLELLAKFMNDDPLEYASNLLSIAINGDFEDKIKINAIKALPAPIRLINSKNLPLNTEFNIYEQIYITLEPHLHRND</sequence>